<evidence type="ECO:0000256" key="1">
    <source>
        <dbReference type="ARBA" id="ARBA00004141"/>
    </source>
</evidence>
<dbReference type="Proteomes" id="UP000037505">
    <property type="component" value="Unassembled WGS sequence"/>
</dbReference>
<evidence type="ECO:0000256" key="5">
    <source>
        <dbReference type="ARBA" id="ARBA00023136"/>
    </source>
</evidence>
<feature type="domain" description="Major facilitator superfamily (MFS) profile" evidence="7">
    <location>
        <begin position="51"/>
        <end position="455"/>
    </location>
</feature>
<dbReference type="InterPro" id="IPR011701">
    <property type="entry name" value="MFS"/>
</dbReference>
<dbReference type="PROSITE" id="PS50850">
    <property type="entry name" value="MFS"/>
    <property type="match status" value="1"/>
</dbReference>
<comment type="caution">
    <text evidence="8">The sequence shown here is derived from an EMBL/GenBank/DDBJ whole genome shotgun (WGS) entry which is preliminary data.</text>
</comment>
<dbReference type="PANTHER" id="PTHR43791:SF3">
    <property type="entry name" value="MAJOR FACILITATOR SUPERFAMILY (MFS) PROFILE DOMAIN-CONTAINING PROTEIN"/>
    <property type="match status" value="1"/>
</dbReference>
<feature type="transmembrane region" description="Helical" evidence="6">
    <location>
        <begin position="214"/>
        <end position="236"/>
    </location>
</feature>
<organism evidence="8 9">
    <name type="scientific">Aspergillus nomiae NRRL (strain ATCC 15546 / NRRL 13137 / CBS 260.88 / M93)</name>
    <dbReference type="NCBI Taxonomy" id="1509407"/>
    <lineage>
        <taxon>Eukaryota</taxon>
        <taxon>Fungi</taxon>
        <taxon>Dikarya</taxon>
        <taxon>Ascomycota</taxon>
        <taxon>Pezizomycotina</taxon>
        <taxon>Eurotiomycetes</taxon>
        <taxon>Eurotiomycetidae</taxon>
        <taxon>Eurotiales</taxon>
        <taxon>Aspergillaceae</taxon>
        <taxon>Aspergillus</taxon>
        <taxon>Aspergillus subgen. Circumdati</taxon>
    </lineage>
</organism>
<dbReference type="SUPFAM" id="SSF103473">
    <property type="entry name" value="MFS general substrate transporter"/>
    <property type="match status" value="1"/>
</dbReference>
<evidence type="ECO:0000256" key="3">
    <source>
        <dbReference type="ARBA" id="ARBA00022692"/>
    </source>
</evidence>
<feature type="transmembrane region" description="Helical" evidence="6">
    <location>
        <begin position="51"/>
        <end position="69"/>
    </location>
</feature>
<keyword evidence="9" id="KW-1185">Reference proteome</keyword>
<dbReference type="Gene3D" id="1.20.1250.20">
    <property type="entry name" value="MFS general substrate transporter like domains"/>
    <property type="match status" value="2"/>
</dbReference>
<evidence type="ECO:0000313" key="8">
    <source>
        <dbReference type="EMBL" id="KNG89213.1"/>
    </source>
</evidence>
<dbReference type="OrthoDB" id="3639251at2759"/>
<keyword evidence="5 6" id="KW-0472">Membrane</keyword>
<proteinExistence type="predicted"/>
<sequence length="475" mass="53187">MNNKHNKAEEIEEAGSYPLQALGSINDGEAGSPQWTDEEEKKLVRTIDWRVFPMLCTIFGLSLLDRTNISSAYIAGLKEDIHLSEGSRYNIALLVFFIGYGLFELPSNLVIRRIGARVWLSFLIVSWGACVLGMGFVQSWQSLTVCRALLGIFEAGLFPGAVFIIASWYRQYETATRVSLFYMAALIASGFGPILAYVFSLIRVGDGIYRQGWRWIFIIEGIATIVAGIAAAFFLVEFPDKARWLTPRQKQIAIARLSADKREREYKHPSLKEAMFYSVLHRRLERLLNCLLQDHHSPRRMGFSYALAQILSSPPYVFAVIMSLVMAWLSDKYKIRWAILVVQSLSAVVGLLITLYCKPPGVRYFGLFIAVFGTQANIPGTLSYGQSQIPTVEKRGVVAAAMISVGAAGGIAGSTIFRTQDAPRYLPGMWATIAMQMLYTVVTLVFSFYLKRQNRLVDEKKRGDLEGVSGFRYAP</sequence>
<dbReference type="PANTHER" id="PTHR43791">
    <property type="entry name" value="PERMEASE-RELATED"/>
    <property type="match status" value="1"/>
</dbReference>
<evidence type="ECO:0000256" key="4">
    <source>
        <dbReference type="ARBA" id="ARBA00022989"/>
    </source>
</evidence>
<feature type="transmembrane region" description="Helical" evidence="6">
    <location>
        <begin position="335"/>
        <end position="357"/>
    </location>
</feature>
<evidence type="ECO:0000259" key="7">
    <source>
        <dbReference type="PROSITE" id="PS50850"/>
    </source>
</evidence>
<feature type="transmembrane region" description="Helical" evidence="6">
    <location>
        <begin position="305"/>
        <end position="329"/>
    </location>
</feature>
<keyword evidence="2" id="KW-0813">Transport</keyword>
<dbReference type="GO" id="GO:0016020">
    <property type="term" value="C:membrane"/>
    <property type="evidence" value="ECO:0007669"/>
    <property type="project" value="UniProtKB-SubCell"/>
</dbReference>
<evidence type="ECO:0000256" key="6">
    <source>
        <dbReference type="SAM" id="Phobius"/>
    </source>
</evidence>
<dbReference type="GeneID" id="26803957"/>
<keyword evidence="4 6" id="KW-1133">Transmembrane helix</keyword>
<feature type="transmembrane region" description="Helical" evidence="6">
    <location>
        <begin position="149"/>
        <end position="169"/>
    </location>
</feature>
<dbReference type="InterPro" id="IPR020846">
    <property type="entry name" value="MFS_dom"/>
</dbReference>
<evidence type="ECO:0000313" key="9">
    <source>
        <dbReference type="Proteomes" id="UP000037505"/>
    </source>
</evidence>
<keyword evidence="3 6" id="KW-0812">Transmembrane</keyword>
<feature type="transmembrane region" description="Helical" evidence="6">
    <location>
        <begin position="429"/>
        <end position="450"/>
    </location>
</feature>
<dbReference type="InterPro" id="IPR036259">
    <property type="entry name" value="MFS_trans_sf"/>
</dbReference>
<evidence type="ECO:0000256" key="2">
    <source>
        <dbReference type="ARBA" id="ARBA00022448"/>
    </source>
</evidence>
<comment type="subcellular location">
    <subcellularLocation>
        <location evidence="1">Membrane</location>
        <topology evidence="1">Multi-pass membrane protein</topology>
    </subcellularLocation>
</comment>
<protein>
    <submittedName>
        <fullName evidence="8">Pantothenate transporter</fullName>
    </submittedName>
</protein>
<dbReference type="Pfam" id="PF07690">
    <property type="entry name" value="MFS_1"/>
    <property type="match status" value="1"/>
</dbReference>
<feature type="transmembrane region" description="Helical" evidence="6">
    <location>
        <begin position="181"/>
        <end position="202"/>
    </location>
</feature>
<feature type="transmembrane region" description="Helical" evidence="6">
    <location>
        <begin position="118"/>
        <end position="137"/>
    </location>
</feature>
<gene>
    <name evidence="8" type="ORF">ANOM_002153</name>
</gene>
<accession>A0A0L1JCR0</accession>
<dbReference type="FunFam" id="1.20.1250.20:FF:000018">
    <property type="entry name" value="MFS transporter permease"/>
    <property type="match status" value="1"/>
</dbReference>
<name>A0A0L1JCR0_ASPN3</name>
<feature type="transmembrane region" description="Helical" evidence="6">
    <location>
        <begin position="89"/>
        <end position="111"/>
    </location>
</feature>
<dbReference type="AlphaFoldDB" id="A0A0L1JCR0"/>
<feature type="transmembrane region" description="Helical" evidence="6">
    <location>
        <begin position="397"/>
        <end position="417"/>
    </location>
</feature>
<reference evidence="8 9" key="1">
    <citation type="submission" date="2014-06" db="EMBL/GenBank/DDBJ databases">
        <title>The Genome of the Aflatoxigenic Filamentous Fungus Aspergillus nomius.</title>
        <authorList>
            <person name="Moore M.G."/>
            <person name="Shannon B.M."/>
            <person name="Brian M.M."/>
        </authorList>
    </citation>
    <scope>NUCLEOTIDE SEQUENCE [LARGE SCALE GENOMIC DNA]</scope>
    <source>
        <strain evidence="8 9">NRRL 13137</strain>
    </source>
</reference>
<dbReference type="GO" id="GO:0022857">
    <property type="term" value="F:transmembrane transporter activity"/>
    <property type="evidence" value="ECO:0007669"/>
    <property type="project" value="InterPro"/>
</dbReference>
<dbReference type="RefSeq" id="XP_015410136.1">
    <property type="nucleotide sequence ID" value="XM_015547410.1"/>
</dbReference>
<dbReference type="EMBL" id="JNOM01000035">
    <property type="protein sequence ID" value="KNG89213.1"/>
    <property type="molecule type" value="Genomic_DNA"/>
</dbReference>